<dbReference type="InterPro" id="IPR000873">
    <property type="entry name" value="AMP-dep_synth/lig_dom"/>
</dbReference>
<dbReference type="GO" id="GO:0004467">
    <property type="term" value="F:long-chain fatty acid-CoA ligase activity"/>
    <property type="evidence" value="ECO:0007669"/>
    <property type="project" value="UniProtKB-EC"/>
</dbReference>
<evidence type="ECO:0000259" key="5">
    <source>
        <dbReference type="Pfam" id="PF00501"/>
    </source>
</evidence>
<name>A0ABY5ZXW5_9BURK</name>
<dbReference type="Proteomes" id="UP001058290">
    <property type="component" value="Chromosome"/>
</dbReference>
<evidence type="ECO:0000256" key="1">
    <source>
        <dbReference type="ARBA" id="ARBA00006432"/>
    </source>
</evidence>
<proteinExistence type="inferred from homology"/>
<keyword evidence="2 7" id="KW-0436">Ligase</keyword>
<dbReference type="Pfam" id="PF00501">
    <property type="entry name" value="AMP-binding"/>
    <property type="match status" value="1"/>
</dbReference>
<accession>A0ABY5ZXW5</accession>
<gene>
    <name evidence="7" type="ORF">N4T19_01470</name>
</gene>
<evidence type="ECO:0000259" key="6">
    <source>
        <dbReference type="Pfam" id="PF13193"/>
    </source>
</evidence>
<keyword evidence="4" id="KW-0443">Lipid metabolism</keyword>
<feature type="domain" description="AMP-binding enzyme C-terminal" evidence="6">
    <location>
        <begin position="454"/>
        <end position="528"/>
    </location>
</feature>
<dbReference type="RefSeq" id="WP_260719258.1">
    <property type="nucleotide sequence ID" value="NZ_CP104377.1"/>
</dbReference>
<evidence type="ECO:0000313" key="8">
    <source>
        <dbReference type="Proteomes" id="UP001058290"/>
    </source>
</evidence>
<evidence type="ECO:0000256" key="2">
    <source>
        <dbReference type="ARBA" id="ARBA00022598"/>
    </source>
</evidence>
<dbReference type="InterPro" id="IPR020845">
    <property type="entry name" value="AMP-binding_CS"/>
</dbReference>
<sequence>MQGLMQQRALRISGLLEHAARFHPQVEVVSRTPDGELTRSNWLTVSQRSQRLAAALLRQGMASGARIATLAWNTHRHLELYYAVSGAGAVLHTVNPRLFADQIRYIINHAADDYVFFDLSFAGLVAELAPSLKTVKAYVALCKPEQMPAMDLPAPLLCYEDLVAQDAGDFDWPELAEDSASSLCYTSGTTGNPKGVLYSHRSTVLHSWVVCAADGLALRARDCVLLTVPMFHVNAWGLPYASAMCGAKLVLPGPDLSGKALYQLMRDEGCTFSLGVPTVWMGFLQHVESLPAADKEALKLERIMMGGSAAPRAMIDQFDSLLGVTANQAWGMTETSPVATISTLLPQHEALARDARIDVHARQGRPMYGVDVAIFNDEGQQLPPGDPAPGELRVRGPWVISAYYGQEAGSALDAQGWFSTGDVARIDDEGFVQITDRAKDVIKSGGEWISSIDIENLALAHPAVKEAAVIGVHHERWQERPLLVIVRKPGTEVSGQELLNFMKDRLARWWLPDAVEFVDELPHTATGKLLKTRLREQFKGYRLPTATSSAPVAT</sequence>
<dbReference type="Pfam" id="PF13193">
    <property type="entry name" value="AMP-binding_C"/>
    <property type="match status" value="1"/>
</dbReference>
<protein>
    <submittedName>
        <fullName evidence="7">Long-chain-fatty-acid--CoA ligase</fullName>
        <ecNumber evidence="7">6.2.1.3</ecNumber>
    </submittedName>
</protein>
<keyword evidence="3" id="KW-0276">Fatty acid metabolism</keyword>
<organism evidence="7 8">
    <name type="scientific">Comamonas squillarum</name>
    <dbReference type="NCBI Taxonomy" id="2977320"/>
    <lineage>
        <taxon>Bacteria</taxon>
        <taxon>Pseudomonadati</taxon>
        <taxon>Pseudomonadota</taxon>
        <taxon>Betaproteobacteria</taxon>
        <taxon>Burkholderiales</taxon>
        <taxon>Comamonadaceae</taxon>
        <taxon>Comamonas</taxon>
    </lineage>
</organism>
<dbReference type="PANTHER" id="PTHR43859:SF4">
    <property type="entry name" value="BUTANOATE--COA LIGASE AAE1-RELATED"/>
    <property type="match status" value="1"/>
</dbReference>
<dbReference type="InterPro" id="IPR025110">
    <property type="entry name" value="AMP-bd_C"/>
</dbReference>
<dbReference type="Gene3D" id="3.30.300.30">
    <property type="match status" value="1"/>
</dbReference>
<dbReference type="NCBIfam" id="NF004837">
    <property type="entry name" value="PRK06187.1"/>
    <property type="match status" value="1"/>
</dbReference>
<dbReference type="CDD" id="cd12119">
    <property type="entry name" value="ttLC_FACS_AlkK_like"/>
    <property type="match status" value="1"/>
</dbReference>
<dbReference type="PANTHER" id="PTHR43859">
    <property type="entry name" value="ACYL-ACTIVATING ENZYME"/>
    <property type="match status" value="1"/>
</dbReference>
<comment type="similarity">
    <text evidence="1">Belongs to the ATP-dependent AMP-binding enzyme family.</text>
</comment>
<dbReference type="PROSITE" id="PS00455">
    <property type="entry name" value="AMP_BINDING"/>
    <property type="match status" value="1"/>
</dbReference>
<dbReference type="InterPro" id="IPR045851">
    <property type="entry name" value="AMP-bd_C_sf"/>
</dbReference>
<reference evidence="7" key="1">
    <citation type="submission" date="2022-09" db="EMBL/GenBank/DDBJ databases">
        <title>Bacterial diversity in gut of crayfish and pufferfish.</title>
        <authorList>
            <person name="Huang Y."/>
        </authorList>
    </citation>
    <scope>NUCLEOTIDE SEQUENCE</scope>
    <source>
        <strain evidence="7">PR12</strain>
    </source>
</reference>
<feature type="domain" description="AMP-dependent synthetase/ligase" evidence="5">
    <location>
        <begin position="17"/>
        <end position="404"/>
    </location>
</feature>
<evidence type="ECO:0000313" key="7">
    <source>
        <dbReference type="EMBL" id="UXC18833.1"/>
    </source>
</evidence>
<dbReference type="InterPro" id="IPR042099">
    <property type="entry name" value="ANL_N_sf"/>
</dbReference>
<dbReference type="SUPFAM" id="SSF56801">
    <property type="entry name" value="Acetyl-CoA synthetase-like"/>
    <property type="match status" value="1"/>
</dbReference>
<keyword evidence="8" id="KW-1185">Reference proteome</keyword>
<evidence type="ECO:0000256" key="4">
    <source>
        <dbReference type="ARBA" id="ARBA00023098"/>
    </source>
</evidence>
<dbReference type="Gene3D" id="3.40.50.12780">
    <property type="entry name" value="N-terminal domain of ligase-like"/>
    <property type="match status" value="1"/>
</dbReference>
<dbReference type="EMBL" id="CP104377">
    <property type="protein sequence ID" value="UXC18833.1"/>
    <property type="molecule type" value="Genomic_DNA"/>
</dbReference>
<dbReference type="EC" id="6.2.1.3" evidence="7"/>
<evidence type="ECO:0000256" key="3">
    <source>
        <dbReference type="ARBA" id="ARBA00022832"/>
    </source>
</evidence>